<name>A0ABN0SZJ8_9FIRM</name>
<comment type="caution">
    <text evidence="1">The sequence shown here is derived from an EMBL/GenBank/DDBJ whole genome shotgun (WGS) entry which is preliminary data.</text>
</comment>
<dbReference type="Pfam" id="PF14359">
    <property type="entry name" value="DUF4406"/>
    <property type="match status" value="1"/>
</dbReference>
<dbReference type="InterPro" id="IPR025518">
    <property type="entry name" value="DUF4406"/>
</dbReference>
<protein>
    <submittedName>
        <fullName evidence="1">Uncharacterized protein</fullName>
    </submittedName>
</protein>
<dbReference type="RefSeq" id="WP_304987232.1">
    <property type="nucleotide sequence ID" value="NZ_BAAACR010000005.1"/>
</dbReference>
<reference evidence="1 2" key="1">
    <citation type="journal article" date="2019" name="Int. J. Syst. Evol. Microbiol.">
        <title>The Global Catalogue of Microorganisms (GCM) 10K type strain sequencing project: providing services to taxonomists for standard genome sequencing and annotation.</title>
        <authorList>
            <consortium name="The Broad Institute Genomics Platform"/>
            <consortium name="The Broad Institute Genome Sequencing Center for Infectious Disease"/>
            <person name="Wu L."/>
            <person name="Ma J."/>
        </authorList>
    </citation>
    <scope>NUCLEOTIDE SEQUENCE [LARGE SCALE GENOMIC DNA]</scope>
    <source>
        <strain evidence="1 2">JCM 8542</strain>
    </source>
</reference>
<sequence>MGVKRRITKTLAYTLKCLSQNCLLAVDDGDGSFLITKGTRPMGFVTSLEGRFVFIAGSITQSQKRDFLDIKNYLRSKGAYILDPLTTHDSRYSTLSYKSYMVLALALIQCADLVYVVEELKDEKEVKEDLDFAEFIKKDIWSGFAPTNRRMHHEP</sequence>
<keyword evidence="2" id="KW-1185">Reference proteome</keyword>
<accession>A0ABN0SZJ8</accession>
<proteinExistence type="predicted"/>
<evidence type="ECO:0000313" key="2">
    <source>
        <dbReference type="Proteomes" id="UP001500399"/>
    </source>
</evidence>
<evidence type="ECO:0000313" key="1">
    <source>
        <dbReference type="EMBL" id="GAA0207574.1"/>
    </source>
</evidence>
<dbReference type="EMBL" id="BAAACR010000005">
    <property type="protein sequence ID" value="GAA0207574.1"/>
    <property type="molecule type" value="Genomic_DNA"/>
</dbReference>
<dbReference type="Proteomes" id="UP001500399">
    <property type="component" value="Unassembled WGS sequence"/>
</dbReference>
<organism evidence="1 2">
    <name type="scientific">Selenomonas dianae</name>
    <dbReference type="NCBI Taxonomy" id="135079"/>
    <lineage>
        <taxon>Bacteria</taxon>
        <taxon>Bacillati</taxon>
        <taxon>Bacillota</taxon>
        <taxon>Negativicutes</taxon>
        <taxon>Selenomonadales</taxon>
        <taxon>Selenomonadaceae</taxon>
        <taxon>Selenomonas</taxon>
    </lineage>
</organism>
<gene>
    <name evidence="1" type="ORF">GCM10008919_08520</name>
</gene>